<evidence type="ECO:0000256" key="6">
    <source>
        <dbReference type="SAM" id="SignalP"/>
    </source>
</evidence>
<comment type="subcellular location">
    <subcellularLocation>
        <location evidence="1">Cell membrane</location>
        <topology evidence="1">Multi-pass membrane protein</topology>
    </subcellularLocation>
</comment>
<evidence type="ECO:0000256" key="4">
    <source>
        <dbReference type="ARBA" id="ARBA00022989"/>
    </source>
</evidence>
<keyword evidence="6" id="KW-0732">Signal</keyword>
<gene>
    <name evidence="8" type="ORF">Thini_1387</name>
</gene>
<dbReference type="AlphaFoldDB" id="A0A656HAF8"/>
<proteinExistence type="predicted"/>
<evidence type="ECO:0000256" key="1">
    <source>
        <dbReference type="ARBA" id="ARBA00004651"/>
    </source>
</evidence>
<dbReference type="EMBL" id="JH651384">
    <property type="protein sequence ID" value="EIJ33991.1"/>
    <property type="molecule type" value="Genomic_DNA"/>
</dbReference>
<dbReference type="Proteomes" id="UP000005317">
    <property type="component" value="Unassembled WGS sequence"/>
</dbReference>
<reference evidence="9" key="1">
    <citation type="journal article" date="2011" name="Stand. Genomic Sci.">
        <title>Genome sequence of the filamentous, gliding Thiothrix nivea neotype strain (JP2(T)).</title>
        <authorList>
            <person name="Lapidus A."/>
            <person name="Nolan M."/>
            <person name="Lucas S."/>
            <person name="Glavina Del Rio T."/>
            <person name="Tice H."/>
            <person name="Cheng J.F."/>
            <person name="Tapia R."/>
            <person name="Han C."/>
            <person name="Goodwin L."/>
            <person name="Pitluck S."/>
            <person name="Liolios K."/>
            <person name="Pagani I."/>
            <person name="Ivanova N."/>
            <person name="Huntemann M."/>
            <person name="Mavromatis K."/>
            <person name="Mikhailova N."/>
            <person name="Pati A."/>
            <person name="Chen A."/>
            <person name="Palaniappan K."/>
            <person name="Land M."/>
            <person name="Brambilla E.M."/>
            <person name="Rohde M."/>
            <person name="Abt B."/>
            <person name="Verbarg S."/>
            <person name="Goker M."/>
            <person name="Bristow J."/>
            <person name="Eisen J.A."/>
            <person name="Markowitz V."/>
            <person name="Hugenholtz P."/>
            <person name="Kyrpides N.C."/>
            <person name="Klenk H.P."/>
            <person name="Woyke T."/>
        </authorList>
    </citation>
    <scope>NUCLEOTIDE SEQUENCE [LARGE SCALE GENOMIC DNA]</scope>
    <source>
        <strain evidence="9">ATCC 35100 / DSM 5205 / JP2</strain>
    </source>
</reference>
<sequence precursor="true">MNKLTSIFGATLIAFSLNVFADDAPAMGTEAEAQAMSESAAELVNKDGEAAFDTFGKEGDFQQKDLYVFCMDMEGKMLSHPKKPELVGQNLRDFDKYGDKLFDNMIKLAETDGKGWVAYNWPYPGTEDLKEKKSYIIKNDKGFFCGVGAYAADSAAAPADGAAPAAPPAAGQ</sequence>
<dbReference type="RefSeq" id="WP_002707934.1">
    <property type="nucleotide sequence ID" value="NZ_JH651384.1"/>
</dbReference>
<organism evidence="8 9">
    <name type="scientific">Thiothrix nivea (strain ATCC 35100 / DSM 5205 / JP2)</name>
    <dbReference type="NCBI Taxonomy" id="870187"/>
    <lineage>
        <taxon>Bacteria</taxon>
        <taxon>Pseudomonadati</taxon>
        <taxon>Pseudomonadota</taxon>
        <taxon>Gammaproteobacteria</taxon>
        <taxon>Thiotrichales</taxon>
        <taxon>Thiotrichaceae</taxon>
        <taxon>Thiothrix</taxon>
    </lineage>
</organism>
<protein>
    <submittedName>
        <fullName evidence="8">Putative cache sensor protein</fullName>
    </submittedName>
</protein>
<evidence type="ECO:0000259" key="7">
    <source>
        <dbReference type="SMART" id="SM01049"/>
    </source>
</evidence>
<dbReference type="OrthoDB" id="9781845at2"/>
<feature type="domain" description="Single Cache" evidence="7">
    <location>
        <begin position="28"/>
        <end position="103"/>
    </location>
</feature>
<feature type="signal peptide" evidence="6">
    <location>
        <begin position="1"/>
        <end position="21"/>
    </location>
</feature>
<keyword evidence="5" id="KW-0472">Membrane</keyword>
<name>A0A656HAF8_THINJ</name>
<accession>A0A656HAF8</accession>
<evidence type="ECO:0000256" key="2">
    <source>
        <dbReference type="ARBA" id="ARBA00022475"/>
    </source>
</evidence>
<keyword evidence="9" id="KW-1185">Reference proteome</keyword>
<evidence type="ECO:0000313" key="8">
    <source>
        <dbReference type="EMBL" id="EIJ33991.1"/>
    </source>
</evidence>
<keyword evidence="2" id="KW-1003">Cell membrane</keyword>
<evidence type="ECO:0000256" key="3">
    <source>
        <dbReference type="ARBA" id="ARBA00022692"/>
    </source>
</evidence>
<dbReference type="InterPro" id="IPR033480">
    <property type="entry name" value="sCache_2"/>
</dbReference>
<keyword evidence="3" id="KW-0812">Transmembrane</keyword>
<evidence type="ECO:0000313" key="9">
    <source>
        <dbReference type="Proteomes" id="UP000005317"/>
    </source>
</evidence>
<dbReference type="Gene3D" id="3.30.450.20">
    <property type="entry name" value="PAS domain"/>
    <property type="match status" value="1"/>
</dbReference>
<dbReference type="SMART" id="SM01049">
    <property type="entry name" value="Cache_2"/>
    <property type="match status" value="1"/>
</dbReference>
<dbReference type="Pfam" id="PF17200">
    <property type="entry name" value="sCache_2"/>
    <property type="match status" value="1"/>
</dbReference>
<keyword evidence="4" id="KW-1133">Transmembrane helix</keyword>
<dbReference type="GO" id="GO:0005886">
    <property type="term" value="C:plasma membrane"/>
    <property type="evidence" value="ECO:0007669"/>
    <property type="project" value="UniProtKB-SubCell"/>
</dbReference>
<evidence type="ECO:0000256" key="5">
    <source>
        <dbReference type="ARBA" id="ARBA00023136"/>
    </source>
</evidence>
<feature type="chain" id="PRO_5024929823" evidence="6">
    <location>
        <begin position="22"/>
        <end position="172"/>
    </location>
</feature>